<dbReference type="CDD" id="cd00770">
    <property type="entry name" value="SerRS_core"/>
    <property type="match status" value="1"/>
</dbReference>
<keyword evidence="13" id="KW-1185">Reference proteome</keyword>
<feature type="binding site" evidence="7">
    <location>
        <begin position="228"/>
        <end position="230"/>
    </location>
    <ligand>
        <name>L-serine</name>
        <dbReference type="ChEBI" id="CHEBI:33384"/>
    </ligand>
</feature>
<dbReference type="InterPro" id="IPR033729">
    <property type="entry name" value="SerRS_core"/>
</dbReference>
<evidence type="ECO:0000256" key="6">
    <source>
        <dbReference type="ARBA" id="ARBA00023146"/>
    </source>
</evidence>
<evidence type="ECO:0000256" key="4">
    <source>
        <dbReference type="ARBA" id="ARBA00022840"/>
    </source>
</evidence>
<feature type="region of interest" description="Disordered" evidence="10">
    <location>
        <begin position="44"/>
        <end position="65"/>
    </location>
</feature>
<dbReference type="EC" id="6.1.1.11" evidence="7"/>
<comment type="subcellular location">
    <subcellularLocation>
        <location evidence="7">Cytoplasm</location>
    </subcellularLocation>
</comment>
<dbReference type="GO" id="GO:0005524">
    <property type="term" value="F:ATP binding"/>
    <property type="evidence" value="ECO:0007669"/>
    <property type="project" value="UniProtKB-UniRule"/>
</dbReference>
<sequence>MLDLQFLCDNLDDVAANCENRGIKVDLSALLKLRDRRRELIAQGDQLRTEQKETSGKIPKASAEEKPQLIARGKELREQVNQIEQEQKQVEEELRGIQSQVPNMTHPDAPVGKTDDDSVTVREWGDKPQFEFKARDHVELMESNDLLDLESGSKVTGHGFYYLKNEAVLLELALVQFAVEKLVKEGFTIISTPDLARNEVLEGVGFNPRGDEAQIYSVENTDLSLVATAEITLGGMLKDEILDEANLPVKTAGISHCFRTEAGAHGRATRGIYRVHQFTKVEIFGFTTPDTAVSDEYHQMILRIEEEIFQGLGIPYRVLDIATGDMGGPAYRKFDLEAWMPGRGEAGEYGEVTSCSNCTDYQSRRLNIRCRGKEKKGTQFVHTLNGTAVAVSRAMIALVENYQQADGSIRVPEALQKWVGKEVIGPRS</sequence>
<dbReference type="InterPro" id="IPR006195">
    <property type="entry name" value="aa-tRNA-synth_II"/>
</dbReference>
<feature type="binding site" evidence="8">
    <location>
        <position position="228"/>
    </location>
    <ligand>
        <name>L-serine</name>
        <dbReference type="ChEBI" id="CHEBI:33384"/>
    </ligand>
</feature>
<dbReference type="GO" id="GO:0006434">
    <property type="term" value="P:seryl-tRNA aminoacylation"/>
    <property type="evidence" value="ECO:0007669"/>
    <property type="project" value="UniProtKB-UniRule"/>
</dbReference>
<dbReference type="InterPro" id="IPR042103">
    <property type="entry name" value="SerRS_1_N_sf"/>
</dbReference>
<dbReference type="STRING" id="756272.Plabr_2047"/>
<dbReference type="InterPro" id="IPR002317">
    <property type="entry name" value="Ser-tRNA-ligase_type_1"/>
</dbReference>
<dbReference type="NCBIfam" id="TIGR00414">
    <property type="entry name" value="serS"/>
    <property type="match status" value="1"/>
</dbReference>
<dbReference type="GO" id="GO:0005737">
    <property type="term" value="C:cytoplasm"/>
    <property type="evidence" value="ECO:0007669"/>
    <property type="project" value="UniProtKB-SubCell"/>
</dbReference>
<dbReference type="AlphaFoldDB" id="F0SIM3"/>
<feature type="binding site" evidence="8">
    <location>
        <position position="259"/>
    </location>
    <ligand>
        <name>L-serine</name>
        <dbReference type="ChEBI" id="CHEBI:33384"/>
    </ligand>
</feature>
<dbReference type="GO" id="GO:0016260">
    <property type="term" value="P:selenocysteine biosynthetic process"/>
    <property type="evidence" value="ECO:0007669"/>
    <property type="project" value="UniProtKB-UniRule"/>
</dbReference>
<dbReference type="InterPro" id="IPR002314">
    <property type="entry name" value="aa-tRNA-synt_IIb"/>
</dbReference>
<feature type="binding site" evidence="9">
    <location>
        <begin position="275"/>
        <end position="278"/>
    </location>
    <ligand>
        <name>ATP</name>
        <dbReference type="ChEBI" id="CHEBI:30616"/>
    </ligand>
</feature>
<feature type="binding site" evidence="7 9">
    <location>
        <begin position="351"/>
        <end position="354"/>
    </location>
    <ligand>
        <name>ATP</name>
        <dbReference type="ChEBI" id="CHEBI:30616"/>
    </ligand>
</feature>
<evidence type="ECO:0000256" key="7">
    <source>
        <dbReference type="HAMAP-Rule" id="MF_00176"/>
    </source>
</evidence>
<dbReference type="OrthoDB" id="9804647at2"/>
<dbReference type="HAMAP" id="MF_00176">
    <property type="entry name" value="Ser_tRNA_synth_type1"/>
    <property type="match status" value="1"/>
</dbReference>
<reference evidence="13" key="1">
    <citation type="submission" date="2011-02" db="EMBL/GenBank/DDBJ databases">
        <title>The complete genome of Planctomyces brasiliensis DSM 5305.</title>
        <authorList>
            <person name="Lucas S."/>
            <person name="Copeland A."/>
            <person name="Lapidus A."/>
            <person name="Bruce D."/>
            <person name="Goodwin L."/>
            <person name="Pitluck S."/>
            <person name="Kyrpides N."/>
            <person name="Mavromatis K."/>
            <person name="Pagani I."/>
            <person name="Ivanova N."/>
            <person name="Ovchinnikova G."/>
            <person name="Lu M."/>
            <person name="Detter J.C."/>
            <person name="Han C."/>
            <person name="Land M."/>
            <person name="Hauser L."/>
            <person name="Markowitz V."/>
            <person name="Cheng J.-F."/>
            <person name="Hugenholtz P."/>
            <person name="Woyke T."/>
            <person name="Wu D."/>
            <person name="Tindall B."/>
            <person name="Pomrenke H.G."/>
            <person name="Brambilla E."/>
            <person name="Klenk H.-P."/>
            <person name="Eisen J.A."/>
        </authorList>
    </citation>
    <scope>NUCLEOTIDE SEQUENCE [LARGE SCALE GENOMIC DNA]</scope>
    <source>
        <strain evidence="13">ATCC 49424 / DSM 5305 / JCM 21570 / NBRC 103401 / IFAM 1448</strain>
    </source>
</reference>
<feature type="binding site" evidence="7 9">
    <location>
        <begin position="259"/>
        <end position="261"/>
    </location>
    <ligand>
        <name>ATP</name>
        <dbReference type="ChEBI" id="CHEBI:30616"/>
    </ligand>
</feature>
<dbReference type="InterPro" id="IPR015866">
    <property type="entry name" value="Ser-tRNA-synth_1_N"/>
</dbReference>
<evidence type="ECO:0000256" key="2">
    <source>
        <dbReference type="ARBA" id="ARBA00022598"/>
    </source>
</evidence>
<proteinExistence type="inferred from homology"/>
<evidence type="ECO:0000313" key="13">
    <source>
        <dbReference type="Proteomes" id="UP000006860"/>
    </source>
</evidence>
<feature type="binding site" evidence="8">
    <location>
        <position position="385"/>
    </location>
    <ligand>
        <name>L-serine</name>
        <dbReference type="ChEBI" id="CHEBI:33384"/>
    </ligand>
</feature>
<dbReference type="EMBL" id="CP002546">
    <property type="protein sequence ID" value="ADY59651.1"/>
    <property type="molecule type" value="Genomic_DNA"/>
</dbReference>
<keyword evidence="4 7" id="KW-0067">ATP-binding</keyword>
<dbReference type="Proteomes" id="UP000006860">
    <property type="component" value="Chromosome"/>
</dbReference>
<dbReference type="PROSITE" id="PS50862">
    <property type="entry name" value="AA_TRNA_LIGASE_II"/>
    <property type="match status" value="1"/>
</dbReference>
<comment type="subunit">
    <text evidence="7">Homodimer. The tRNA molecule binds across the dimer.</text>
</comment>
<dbReference type="PIRSF" id="PIRSF001529">
    <property type="entry name" value="Ser-tRNA-synth_IIa"/>
    <property type="match status" value="1"/>
</dbReference>
<keyword evidence="2 7" id="KW-0436">Ligase</keyword>
<feature type="domain" description="Aminoacyl-transfer RNA synthetases class-II family profile" evidence="11">
    <location>
        <begin position="136"/>
        <end position="412"/>
    </location>
</feature>
<feature type="binding site" evidence="7">
    <location>
        <position position="275"/>
    </location>
    <ligand>
        <name>ATP</name>
        <dbReference type="ChEBI" id="CHEBI:30616"/>
    </ligand>
</feature>
<dbReference type="InterPro" id="IPR045864">
    <property type="entry name" value="aa-tRNA-synth_II/BPL/LPL"/>
</dbReference>
<feature type="site" description="Important for serine binding" evidence="8">
    <location>
        <position position="387"/>
    </location>
</feature>
<dbReference type="PRINTS" id="PR00981">
    <property type="entry name" value="TRNASYNTHSER"/>
</dbReference>
<dbReference type="SUPFAM" id="SSF55681">
    <property type="entry name" value="Class II aaRS and biotin synthetases"/>
    <property type="match status" value="1"/>
</dbReference>
<keyword evidence="3 7" id="KW-0547">Nucleotide-binding</keyword>
<dbReference type="Pfam" id="PF02403">
    <property type="entry name" value="Seryl_tRNA_N"/>
    <property type="match status" value="1"/>
</dbReference>
<dbReference type="eggNOG" id="COG0172">
    <property type="taxonomic scope" value="Bacteria"/>
</dbReference>
<dbReference type="GO" id="GO:0004828">
    <property type="term" value="F:serine-tRNA ligase activity"/>
    <property type="evidence" value="ECO:0007669"/>
    <property type="project" value="UniProtKB-UniRule"/>
</dbReference>
<dbReference type="RefSeq" id="WP_013628376.1">
    <property type="nucleotide sequence ID" value="NC_015174.1"/>
</dbReference>
<evidence type="ECO:0000256" key="1">
    <source>
        <dbReference type="ARBA" id="ARBA00022490"/>
    </source>
</evidence>
<feature type="binding site" evidence="7">
    <location>
        <position position="387"/>
    </location>
    <ligand>
        <name>L-serine</name>
        <dbReference type="ChEBI" id="CHEBI:33384"/>
    </ligand>
</feature>
<gene>
    <name evidence="7" type="primary">serS</name>
    <name evidence="12" type="ordered locus">Plabr_2047</name>
</gene>
<dbReference type="Gene3D" id="3.30.930.10">
    <property type="entry name" value="Bira Bifunctional Protein, Domain 2"/>
    <property type="match status" value="1"/>
</dbReference>
<accession>F0SIM3</accession>
<dbReference type="HOGENOM" id="CLU_023797_4_2_0"/>
<evidence type="ECO:0000313" key="12">
    <source>
        <dbReference type="EMBL" id="ADY59651.1"/>
    </source>
</evidence>
<evidence type="ECO:0000256" key="5">
    <source>
        <dbReference type="ARBA" id="ARBA00022917"/>
    </source>
</evidence>
<organism evidence="12 13">
    <name type="scientific">Rubinisphaera brasiliensis (strain ATCC 49424 / DSM 5305 / JCM 21570 / IAM 15109 / NBRC 103401 / IFAM 1448)</name>
    <name type="common">Planctomyces brasiliensis</name>
    <dbReference type="NCBI Taxonomy" id="756272"/>
    <lineage>
        <taxon>Bacteria</taxon>
        <taxon>Pseudomonadati</taxon>
        <taxon>Planctomycetota</taxon>
        <taxon>Planctomycetia</taxon>
        <taxon>Planctomycetales</taxon>
        <taxon>Planctomycetaceae</taxon>
        <taxon>Rubinisphaera</taxon>
    </lineage>
</organism>
<evidence type="ECO:0000256" key="10">
    <source>
        <dbReference type="SAM" id="MobiDB-lite"/>
    </source>
</evidence>
<dbReference type="Gene3D" id="1.10.287.40">
    <property type="entry name" value="Serine-tRNA synthetase, tRNA binding domain"/>
    <property type="match status" value="1"/>
</dbReference>
<keyword evidence="1 7" id="KW-0963">Cytoplasm</keyword>
<name>F0SIM3_RUBBR</name>
<feature type="region of interest" description="Disordered" evidence="10">
    <location>
        <begin position="101"/>
        <end position="120"/>
    </location>
</feature>
<comment type="pathway">
    <text evidence="7">Aminoacyl-tRNA biosynthesis; selenocysteinyl-tRNA(Sec) biosynthesis; L-seryl-tRNA(Sec) from L-serine and tRNA(Sec): step 1/1.</text>
</comment>
<dbReference type="PANTHER" id="PTHR11778">
    <property type="entry name" value="SERYL-TRNA SYNTHETASE"/>
    <property type="match status" value="1"/>
</dbReference>
<evidence type="ECO:0000259" key="11">
    <source>
        <dbReference type="PROSITE" id="PS50862"/>
    </source>
</evidence>
<protein>
    <recommendedName>
        <fullName evidence="7">Serine--tRNA ligase</fullName>
        <ecNumber evidence="7">6.1.1.11</ecNumber>
    </recommendedName>
    <alternativeName>
        <fullName evidence="7">Seryl-tRNA synthetase</fullName>
        <shortName evidence="7">SerRS</shortName>
    </alternativeName>
    <alternativeName>
        <fullName evidence="7">Seryl-tRNA(Ser/Sec) synthetase</fullName>
    </alternativeName>
</protein>
<dbReference type="UniPathway" id="UPA00906">
    <property type="reaction ID" value="UER00895"/>
</dbReference>
<keyword evidence="6 7" id="KW-0030">Aminoacyl-tRNA synthetase</keyword>
<dbReference type="KEGG" id="pbs:Plabr_2047"/>
<evidence type="ECO:0000256" key="9">
    <source>
        <dbReference type="PIRSR" id="PIRSR001529-2"/>
    </source>
</evidence>
<feature type="binding site" evidence="7 8">
    <location>
        <position position="282"/>
    </location>
    <ligand>
        <name>L-serine</name>
        <dbReference type="ChEBI" id="CHEBI:33384"/>
    </ligand>
</feature>
<comment type="similarity">
    <text evidence="7">Belongs to the class-II aminoacyl-tRNA synthetase family. Type-1 seryl-tRNA synthetase subfamily.</text>
</comment>
<comment type="catalytic activity">
    <reaction evidence="7">
        <text>tRNA(Sec) + L-serine + ATP = L-seryl-tRNA(Sec) + AMP + diphosphate + H(+)</text>
        <dbReference type="Rhea" id="RHEA:42580"/>
        <dbReference type="Rhea" id="RHEA-COMP:9742"/>
        <dbReference type="Rhea" id="RHEA-COMP:10128"/>
        <dbReference type="ChEBI" id="CHEBI:15378"/>
        <dbReference type="ChEBI" id="CHEBI:30616"/>
        <dbReference type="ChEBI" id="CHEBI:33019"/>
        <dbReference type="ChEBI" id="CHEBI:33384"/>
        <dbReference type="ChEBI" id="CHEBI:78442"/>
        <dbReference type="ChEBI" id="CHEBI:78533"/>
        <dbReference type="ChEBI" id="CHEBI:456215"/>
        <dbReference type="EC" id="6.1.1.11"/>
    </reaction>
</comment>
<dbReference type="Pfam" id="PF00587">
    <property type="entry name" value="tRNA-synt_2b"/>
    <property type="match status" value="1"/>
</dbReference>
<comment type="function">
    <text evidence="7">Catalyzes the attachment of serine to tRNA(Ser). Is also able to aminoacylate tRNA(Sec) with serine, to form the misacylated tRNA L-seryl-tRNA(Sec), which will be further converted into selenocysteinyl-tRNA(Sec).</text>
</comment>
<dbReference type="SUPFAM" id="SSF46589">
    <property type="entry name" value="tRNA-binding arm"/>
    <property type="match status" value="1"/>
</dbReference>
<keyword evidence="5 7" id="KW-0648">Protein biosynthesis</keyword>
<evidence type="ECO:0000256" key="8">
    <source>
        <dbReference type="PIRSR" id="PIRSR001529-1"/>
    </source>
</evidence>
<dbReference type="InterPro" id="IPR010978">
    <property type="entry name" value="tRNA-bd_arm"/>
</dbReference>
<dbReference type="FunFam" id="3.30.930.10:FF:000055">
    <property type="entry name" value="Serine--tRNA ligase"/>
    <property type="match status" value="1"/>
</dbReference>
<evidence type="ECO:0000256" key="3">
    <source>
        <dbReference type="ARBA" id="ARBA00022741"/>
    </source>
</evidence>
<comment type="domain">
    <text evidence="7">Consists of two distinct domains, a catalytic core and a N-terminal extension that is involved in tRNA binding.</text>
</comment>
<comment type="catalytic activity">
    <reaction evidence="7">
        <text>tRNA(Ser) + L-serine + ATP = L-seryl-tRNA(Ser) + AMP + diphosphate + H(+)</text>
        <dbReference type="Rhea" id="RHEA:12292"/>
        <dbReference type="Rhea" id="RHEA-COMP:9669"/>
        <dbReference type="Rhea" id="RHEA-COMP:9703"/>
        <dbReference type="ChEBI" id="CHEBI:15378"/>
        <dbReference type="ChEBI" id="CHEBI:30616"/>
        <dbReference type="ChEBI" id="CHEBI:33019"/>
        <dbReference type="ChEBI" id="CHEBI:33384"/>
        <dbReference type="ChEBI" id="CHEBI:78442"/>
        <dbReference type="ChEBI" id="CHEBI:78533"/>
        <dbReference type="ChEBI" id="CHEBI:456215"/>
        <dbReference type="EC" id="6.1.1.11"/>
    </reaction>
</comment>